<feature type="compositionally biased region" description="Basic residues" evidence="1">
    <location>
        <begin position="31"/>
        <end position="40"/>
    </location>
</feature>
<feature type="compositionally biased region" description="Low complexity" evidence="1">
    <location>
        <begin position="1"/>
        <end position="28"/>
    </location>
</feature>
<evidence type="ECO:0000256" key="1">
    <source>
        <dbReference type="SAM" id="MobiDB-lite"/>
    </source>
</evidence>
<sequence>MDCGYTTSDWTSSGSSFSSPPPTTRSLPQKTRGKMTRRTRASSSKEASSSLANEISADGFAALSSIPPKCLPRIPPSQLNPNSYRLVVGFLLCCQLYHIEPSVETFLGVFAPRLTLRECFFHFSPRPSLLFIHDKPSSYGAWKNHFFFVCKAESEVPLTWRSSLNDLPSINFELVRERVKAAGLLDHGFKAKALMEEDLLTLAGLHPVPDYPSRERSVIIPFFNS</sequence>
<evidence type="ECO:0000313" key="2">
    <source>
        <dbReference type="EMBL" id="KAK4433520.1"/>
    </source>
</evidence>
<feature type="compositionally biased region" description="Low complexity" evidence="1">
    <location>
        <begin position="41"/>
        <end position="50"/>
    </location>
</feature>
<dbReference type="PANTHER" id="PTHR31099">
    <property type="entry name" value="OS06G0165300 PROTEIN"/>
    <property type="match status" value="1"/>
</dbReference>
<comment type="caution">
    <text evidence="2">The sequence shown here is derived from an EMBL/GenBank/DDBJ whole genome shotgun (WGS) entry which is preliminary data.</text>
</comment>
<organism evidence="2 3">
    <name type="scientific">Sesamum alatum</name>
    <dbReference type="NCBI Taxonomy" id="300844"/>
    <lineage>
        <taxon>Eukaryota</taxon>
        <taxon>Viridiplantae</taxon>
        <taxon>Streptophyta</taxon>
        <taxon>Embryophyta</taxon>
        <taxon>Tracheophyta</taxon>
        <taxon>Spermatophyta</taxon>
        <taxon>Magnoliopsida</taxon>
        <taxon>eudicotyledons</taxon>
        <taxon>Gunneridae</taxon>
        <taxon>Pentapetalae</taxon>
        <taxon>asterids</taxon>
        <taxon>lamiids</taxon>
        <taxon>Lamiales</taxon>
        <taxon>Pedaliaceae</taxon>
        <taxon>Sesamum</taxon>
    </lineage>
</organism>
<dbReference type="Proteomes" id="UP001293254">
    <property type="component" value="Unassembled WGS sequence"/>
</dbReference>
<dbReference type="EMBL" id="JACGWO010000003">
    <property type="protein sequence ID" value="KAK4433520.1"/>
    <property type="molecule type" value="Genomic_DNA"/>
</dbReference>
<reference evidence="2" key="1">
    <citation type="submission" date="2020-06" db="EMBL/GenBank/DDBJ databases">
        <authorList>
            <person name="Li T."/>
            <person name="Hu X."/>
            <person name="Zhang T."/>
            <person name="Song X."/>
            <person name="Zhang H."/>
            <person name="Dai N."/>
            <person name="Sheng W."/>
            <person name="Hou X."/>
            <person name="Wei L."/>
        </authorList>
    </citation>
    <scope>NUCLEOTIDE SEQUENCE</scope>
    <source>
        <strain evidence="2">3651</strain>
        <tissue evidence="2">Leaf</tissue>
    </source>
</reference>
<keyword evidence="3" id="KW-1185">Reference proteome</keyword>
<dbReference type="PANTHER" id="PTHR31099:SF28">
    <property type="entry name" value="F5J5.12"/>
    <property type="match status" value="1"/>
</dbReference>
<accession>A0AAE2CT39</accession>
<reference evidence="2" key="2">
    <citation type="journal article" date="2024" name="Plant">
        <title>Genomic evolution and insights into agronomic trait innovations of Sesamum species.</title>
        <authorList>
            <person name="Miao H."/>
            <person name="Wang L."/>
            <person name="Qu L."/>
            <person name="Liu H."/>
            <person name="Sun Y."/>
            <person name="Le M."/>
            <person name="Wang Q."/>
            <person name="Wei S."/>
            <person name="Zheng Y."/>
            <person name="Lin W."/>
            <person name="Duan Y."/>
            <person name="Cao H."/>
            <person name="Xiong S."/>
            <person name="Wang X."/>
            <person name="Wei L."/>
            <person name="Li C."/>
            <person name="Ma Q."/>
            <person name="Ju M."/>
            <person name="Zhao R."/>
            <person name="Li G."/>
            <person name="Mu C."/>
            <person name="Tian Q."/>
            <person name="Mei H."/>
            <person name="Zhang T."/>
            <person name="Gao T."/>
            <person name="Zhang H."/>
        </authorList>
    </citation>
    <scope>NUCLEOTIDE SEQUENCE</scope>
    <source>
        <strain evidence="2">3651</strain>
    </source>
</reference>
<name>A0AAE2CT39_9LAMI</name>
<proteinExistence type="predicted"/>
<protein>
    <submittedName>
        <fullName evidence="2">Uncharacterized protein</fullName>
    </submittedName>
</protein>
<evidence type="ECO:0000313" key="3">
    <source>
        <dbReference type="Proteomes" id="UP001293254"/>
    </source>
</evidence>
<gene>
    <name evidence="2" type="ORF">Salat_1114300</name>
</gene>
<feature type="region of interest" description="Disordered" evidence="1">
    <location>
        <begin position="1"/>
        <end position="50"/>
    </location>
</feature>
<dbReference type="AlphaFoldDB" id="A0AAE2CT39"/>